<dbReference type="STRING" id="4572.M7ZPD1"/>
<dbReference type="PANTHER" id="PTHR10774">
    <property type="entry name" value="EXTENDED SYNAPTOTAGMIN-RELATED"/>
    <property type="match status" value="1"/>
</dbReference>
<keyword evidence="8" id="KW-1133">Transmembrane helix</keyword>
<dbReference type="Gene3D" id="3.60.10.10">
    <property type="entry name" value="Endonuclease/exonuclease/phosphatase"/>
    <property type="match status" value="1"/>
</dbReference>
<dbReference type="GO" id="GO:0006869">
    <property type="term" value="P:lipid transport"/>
    <property type="evidence" value="ECO:0007669"/>
    <property type="project" value="UniProtKB-KW"/>
</dbReference>
<dbReference type="FunFam" id="2.60.40.150:FF:000102">
    <property type="entry name" value="Synaptotagmin-2 isoform A"/>
    <property type="match status" value="1"/>
</dbReference>
<protein>
    <submittedName>
        <fullName evidence="13">Extended synaptotagmin-2</fullName>
    </submittedName>
</protein>
<evidence type="ECO:0000256" key="11">
    <source>
        <dbReference type="ARBA" id="ARBA00023136"/>
    </source>
</evidence>
<dbReference type="InterPro" id="IPR039010">
    <property type="entry name" value="Synaptotagmin_SMP"/>
</dbReference>
<name>M7ZPD1_TRIUA</name>
<keyword evidence="7" id="KW-0106">Calcium</keyword>
<organism evidence="13">
    <name type="scientific">Triticum urartu</name>
    <name type="common">Red wild einkorn</name>
    <name type="synonym">Crithodium urartu</name>
    <dbReference type="NCBI Taxonomy" id="4572"/>
    <lineage>
        <taxon>Eukaryota</taxon>
        <taxon>Viridiplantae</taxon>
        <taxon>Streptophyta</taxon>
        <taxon>Embryophyta</taxon>
        <taxon>Tracheophyta</taxon>
        <taxon>Spermatophyta</taxon>
        <taxon>Magnoliopsida</taxon>
        <taxon>Liliopsida</taxon>
        <taxon>Poales</taxon>
        <taxon>Poaceae</taxon>
        <taxon>BOP clade</taxon>
        <taxon>Pooideae</taxon>
        <taxon>Triticodae</taxon>
        <taxon>Triticeae</taxon>
        <taxon>Triticinae</taxon>
        <taxon>Triticum</taxon>
    </lineage>
</organism>
<dbReference type="InterPro" id="IPR000008">
    <property type="entry name" value="C2_dom"/>
</dbReference>
<evidence type="ECO:0000256" key="2">
    <source>
        <dbReference type="ARBA" id="ARBA00006996"/>
    </source>
</evidence>
<evidence type="ECO:0000256" key="7">
    <source>
        <dbReference type="ARBA" id="ARBA00022837"/>
    </source>
</evidence>
<dbReference type="CDD" id="cd00030">
    <property type="entry name" value="C2"/>
    <property type="match status" value="2"/>
</dbReference>
<dbReference type="PANTHER" id="PTHR10774:SF217">
    <property type="entry name" value="OS06G0685300 PROTEIN"/>
    <property type="match status" value="1"/>
</dbReference>
<evidence type="ECO:0000256" key="1">
    <source>
        <dbReference type="ARBA" id="ARBA00004167"/>
    </source>
</evidence>
<evidence type="ECO:0000256" key="5">
    <source>
        <dbReference type="ARBA" id="ARBA00022723"/>
    </source>
</evidence>
<dbReference type="SUPFAM" id="SSF56219">
    <property type="entry name" value="DNase I-like"/>
    <property type="match status" value="1"/>
</dbReference>
<dbReference type="CDD" id="cd21677">
    <property type="entry name" value="SMP_SYT"/>
    <property type="match status" value="1"/>
</dbReference>
<dbReference type="SUPFAM" id="SSF49562">
    <property type="entry name" value="C2 domain (Calcium/lipid-binding domain, CaLB)"/>
    <property type="match status" value="2"/>
</dbReference>
<keyword evidence="5" id="KW-0479">Metal-binding</keyword>
<reference evidence="13" key="1">
    <citation type="journal article" date="2013" name="Nature">
        <title>Draft genome of the wheat A-genome progenitor Triticum urartu.</title>
        <authorList>
            <person name="Ling H.Q."/>
            <person name="Zhao S."/>
            <person name="Liu D."/>
            <person name="Wang J."/>
            <person name="Sun H."/>
            <person name="Zhang C."/>
            <person name="Fan H."/>
            <person name="Li D."/>
            <person name="Dong L."/>
            <person name="Tao Y."/>
            <person name="Gao C."/>
            <person name="Wu H."/>
            <person name="Li Y."/>
            <person name="Cui Y."/>
            <person name="Guo X."/>
            <person name="Zheng S."/>
            <person name="Wang B."/>
            <person name="Yu K."/>
            <person name="Liang Q."/>
            <person name="Yang W."/>
            <person name="Lou X."/>
            <person name="Chen J."/>
            <person name="Feng M."/>
            <person name="Jian J."/>
            <person name="Zhang X."/>
            <person name="Luo G."/>
            <person name="Jiang Y."/>
            <person name="Liu J."/>
            <person name="Wang Z."/>
            <person name="Sha Y."/>
            <person name="Zhang B."/>
            <person name="Wu H."/>
            <person name="Tang D."/>
            <person name="Shen Q."/>
            <person name="Xue P."/>
            <person name="Zou S."/>
            <person name="Wang X."/>
            <person name="Liu X."/>
            <person name="Wang F."/>
            <person name="Yang Y."/>
            <person name="An X."/>
            <person name="Dong Z."/>
            <person name="Zhang K."/>
            <person name="Zhang X."/>
            <person name="Luo M.C."/>
            <person name="Dvorak J."/>
            <person name="Tong Y."/>
            <person name="Wang J."/>
            <person name="Yang H."/>
            <person name="Li Z."/>
            <person name="Wang D."/>
            <person name="Zhang A."/>
            <person name="Wang J."/>
        </authorList>
    </citation>
    <scope>NUCLEOTIDE SEQUENCE</scope>
</reference>
<dbReference type="FunFam" id="2.60.40.150:FF:000066">
    <property type="entry name" value="Extended synaptotagmin-2"/>
    <property type="match status" value="1"/>
</dbReference>
<dbReference type="InterPro" id="IPR035892">
    <property type="entry name" value="C2_domain_sf"/>
</dbReference>
<dbReference type="Gene3D" id="2.60.40.150">
    <property type="entry name" value="C2 domain"/>
    <property type="match status" value="2"/>
</dbReference>
<dbReference type="eggNOG" id="KOG1012">
    <property type="taxonomic scope" value="Eukaryota"/>
</dbReference>
<keyword evidence="11" id="KW-0472">Membrane</keyword>
<evidence type="ECO:0000313" key="13">
    <source>
        <dbReference type="EMBL" id="EMS49934.1"/>
    </source>
</evidence>
<evidence type="ECO:0000256" key="6">
    <source>
        <dbReference type="ARBA" id="ARBA00022737"/>
    </source>
</evidence>
<dbReference type="InterPro" id="IPR036691">
    <property type="entry name" value="Endo/exonu/phosph_ase_sf"/>
</dbReference>
<feature type="region of interest" description="Disordered" evidence="12">
    <location>
        <begin position="1"/>
        <end position="21"/>
    </location>
</feature>
<dbReference type="GO" id="GO:0005783">
    <property type="term" value="C:endoplasmic reticulum"/>
    <property type="evidence" value="ECO:0007669"/>
    <property type="project" value="TreeGrafter"/>
</dbReference>
<gene>
    <name evidence="13" type="ORF">TRIUR3_32717</name>
</gene>
<dbReference type="GO" id="GO:0016020">
    <property type="term" value="C:membrane"/>
    <property type="evidence" value="ECO:0007669"/>
    <property type="project" value="UniProtKB-SubCell"/>
</dbReference>
<dbReference type="Pfam" id="PF17047">
    <property type="entry name" value="SMP_LBD"/>
    <property type="match status" value="1"/>
</dbReference>
<dbReference type="Pfam" id="PF03372">
    <property type="entry name" value="Exo_endo_phos"/>
    <property type="match status" value="1"/>
</dbReference>
<evidence type="ECO:0000256" key="4">
    <source>
        <dbReference type="ARBA" id="ARBA00022692"/>
    </source>
</evidence>
<comment type="subcellular location">
    <subcellularLocation>
        <location evidence="1">Membrane</location>
        <topology evidence="1">Single-pass membrane protein</topology>
    </subcellularLocation>
</comment>
<dbReference type="GO" id="GO:0046872">
    <property type="term" value="F:metal ion binding"/>
    <property type="evidence" value="ECO:0007669"/>
    <property type="project" value="UniProtKB-KW"/>
</dbReference>
<sequence>MASTRPAHPRPRRTQPRSRRHRHYGIGCQQLVAPVELGGRDDGKAILVPFFCLAQFHNETMRIETVLLVNDSVSVSDPVIRPLRDLDHETLQTMVQDIPLWVKYPDYERIDWMNKFICDMWPFLDKAICKIIRGVAKPICDQYVGKYGIESIEFGNLTLGALPPTLQGIKVYEMREKELVIEPVIRWGSIANVTVDVKVHSFKLSAQLLDLHVMLTPRVTLKPLVPSFPCFASLCVSLMEKPHVDFGLKLLGGDVMAIPGLYRFIQEQISKQIAIMYHWPKVIEVPILDGASGATKKPVGVLNVKVIRAMNLPKMDLLGKSDPYVKLRLSGERLPSKKTSVKMSNLNPEWNEHFRLVVKDPETQVLELQMFDWEKVKMHDKMGVQVIPLRLLTPYESKLFTLDLLRSMNPNDQQNKKNRGKLVVELTFDPFREENSTSPLISDVEGNISLKRDVPDGGGVLLVSVENAEDVEGKRHTNPYAVVLFRGEKRETKVIRKARDPRWNEEFQFVVDEAPMDEKIHIEIRSRRGRLLPFRTQESLGHVNINLVDVVNNGRINEKYHLINSRNGKLQLEIKWNPIDRSRVENLAGSIDYDNGYADSSQGRSGGLGLFWNNTIKIEIIGFFVYHIDCSVEEPGCDPWRLTLFYGEAQTHMWYKSWDILKGISNLSDLPWVCIGYFNEVLRPDEQQDIGERSNAQIQGFRDAIDVCMLMDIGYQGHFWTFEKKVTGGSYTRVRLDRSLASAEWSERFPNAHVKHLTAATSDHCPILLEFQGREAPKHKKEFKYELMWETHEAWRDTIVSSWAGGDLVEFMAELRAKLKPVSVQLGSWNKNTSGSVRKEIKSLKLELDRLRSDLSRIAPSHIELKINEKLIELYHREEIMWRQRSRLEWLSAGDRNTRFF</sequence>
<evidence type="ECO:0000256" key="9">
    <source>
        <dbReference type="ARBA" id="ARBA00023055"/>
    </source>
</evidence>
<dbReference type="InterPro" id="IPR031468">
    <property type="entry name" value="SMP_LBD"/>
</dbReference>
<dbReference type="AlphaFoldDB" id="M7ZPD1"/>
<dbReference type="InterPro" id="IPR005135">
    <property type="entry name" value="Endo/exonuclease/phosphatase"/>
</dbReference>
<dbReference type="PRINTS" id="PR00360">
    <property type="entry name" value="C2DOMAIN"/>
</dbReference>
<keyword evidence="4" id="KW-0812">Transmembrane</keyword>
<comment type="similarity">
    <text evidence="2">Belongs to the synaptotagmin family.</text>
</comment>
<evidence type="ECO:0000256" key="8">
    <source>
        <dbReference type="ARBA" id="ARBA00022989"/>
    </source>
</evidence>
<dbReference type="EMBL" id="KD237003">
    <property type="protein sequence ID" value="EMS49934.1"/>
    <property type="molecule type" value="Genomic_DNA"/>
</dbReference>
<dbReference type="PROSITE" id="PS51847">
    <property type="entry name" value="SMP"/>
    <property type="match status" value="1"/>
</dbReference>
<dbReference type="eggNOG" id="KOG1075">
    <property type="taxonomic scope" value="Eukaryota"/>
</dbReference>
<dbReference type="GO" id="GO:0008289">
    <property type="term" value="F:lipid binding"/>
    <property type="evidence" value="ECO:0007669"/>
    <property type="project" value="UniProtKB-KW"/>
</dbReference>
<keyword evidence="9" id="KW-0445">Lipid transport</keyword>
<dbReference type="GO" id="GO:0003824">
    <property type="term" value="F:catalytic activity"/>
    <property type="evidence" value="ECO:0007669"/>
    <property type="project" value="InterPro"/>
</dbReference>
<keyword evidence="10" id="KW-0446">Lipid-binding</keyword>
<evidence type="ECO:0000256" key="3">
    <source>
        <dbReference type="ARBA" id="ARBA00022448"/>
    </source>
</evidence>
<dbReference type="PROSITE" id="PS50004">
    <property type="entry name" value="C2"/>
    <property type="match status" value="2"/>
</dbReference>
<accession>M7ZPD1</accession>
<keyword evidence="3" id="KW-0813">Transport</keyword>
<keyword evidence="6" id="KW-0677">Repeat</keyword>
<dbReference type="SMART" id="SM00239">
    <property type="entry name" value="C2"/>
    <property type="match status" value="2"/>
</dbReference>
<evidence type="ECO:0000256" key="10">
    <source>
        <dbReference type="ARBA" id="ARBA00023121"/>
    </source>
</evidence>
<dbReference type="InterPro" id="IPR045050">
    <property type="entry name" value="Synaptotagmin_plant"/>
</dbReference>
<evidence type="ECO:0000256" key="12">
    <source>
        <dbReference type="SAM" id="MobiDB-lite"/>
    </source>
</evidence>
<feature type="compositionally biased region" description="Basic residues" evidence="12">
    <location>
        <begin position="7"/>
        <end position="21"/>
    </location>
</feature>
<dbReference type="Pfam" id="PF00168">
    <property type="entry name" value="C2"/>
    <property type="match status" value="2"/>
</dbReference>
<proteinExistence type="inferred from homology"/>